<organism evidence="4 5">
    <name type="scientific">Clathrospora elynae</name>
    <dbReference type="NCBI Taxonomy" id="706981"/>
    <lineage>
        <taxon>Eukaryota</taxon>
        <taxon>Fungi</taxon>
        <taxon>Dikarya</taxon>
        <taxon>Ascomycota</taxon>
        <taxon>Pezizomycotina</taxon>
        <taxon>Dothideomycetes</taxon>
        <taxon>Pleosporomycetidae</taxon>
        <taxon>Pleosporales</taxon>
        <taxon>Diademaceae</taxon>
        <taxon>Clathrospora</taxon>
    </lineage>
</organism>
<keyword evidence="1 4" id="KW-0808">Transferase</keyword>
<evidence type="ECO:0000256" key="1">
    <source>
        <dbReference type="ARBA" id="ARBA00022679"/>
    </source>
</evidence>
<sequence length="172" mass="18746">MSESETITIRPRAPSDAPVLIQILANVHNLTGYPVDGPTSFPARFQSSKAFTSLVALYKGDLAGHVELQDPSALPSTVVKSLASHAPMSSFAALVSLFVDPKIQGKGIGARLIDEALTWGRVEGKRLVLVVLDKDTAAIRMYEKLGWERGVEYIHENFEGISYRAFSYLSPV</sequence>
<dbReference type="Pfam" id="PF00583">
    <property type="entry name" value="Acetyltransf_1"/>
    <property type="match status" value="1"/>
</dbReference>
<feature type="domain" description="N-acetyltransferase" evidence="3">
    <location>
        <begin position="7"/>
        <end position="172"/>
    </location>
</feature>
<keyword evidence="2 4" id="KW-0012">Acyltransferase</keyword>
<evidence type="ECO:0000256" key="2">
    <source>
        <dbReference type="ARBA" id="ARBA00023315"/>
    </source>
</evidence>
<protein>
    <submittedName>
        <fullName evidence="4">Acyl-CoA N-acyltransferase</fullName>
    </submittedName>
</protein>
<dbReference type="Proteomes" id="UP000800038">
    <property type="component" value="Unassembled WGS sequence"/>
</dbReference>
<dbReference type="GO" id="GO:0016747">
    <property type="term" value="F:acyltransferase activity, transferring groups other than amino-acyl groups"/>
    <property type="evidence" value="ECO:0007669"/>
    <property type="project" value="InterPro"/>
</dbReference>
<accession>A0A6A5SRT4</accession>
<dbReference type="EMBL" id="ML976031">
    <property type="protein sequence ID" value="KAF1942803.1"/>
    <property type="molecule type" value="Genomic_DNA"/>
</dbReference>
<name>A0A6A5SRT4_9PLEO</name>
<dbReference type="SUPFAM" id="SSF55729">
    <property type="entry name" value="Acyl-CoA N-acyltransferases (Nat)"/>
    <property type="match status" value="1"/>
</dbReference>
<gene>
    <name evidence="4" type="ORF">EJ02DRAFT_156974</name>
</gene>
<evidence type="ECO:0000313" key="5">
    <source>
        <dbReference type="Proteomes" id="UP000800038"/>
    </source>
</evidence>
<dbReference type="AlphaFoldDB" id="A0A6A5SRT4"/>
<dbReference type="CDD" id="cd04301">
    <property type="entry name" value="NAT_SF"/>
    <property type="match status" value="1"/>
</dbReference>
<dbReference type="OrthoDB" id="41532at2759"/>
<dbReference type="PANTHER" id="PTHR43072:SF23">
    <property type="entry name" value="UPF0039 PROTEIN C11D3.02C"/>
    <property type="match status" value="1"/>
</dbReference>
<keyword evidence="5" id="KW-1185">Reference proteome</keyword>
<dbReference type="PANTHER" id="PTHR43072">
    <property type="entry name" value="N-ACETYLTRANSFERASE"/>
    <property type="match status" value="1"/>
</dbReference>
<reference evidence="4" key="1">
    <citation type="journal article" date="2020" name="Stud. Mycol.">
        <title>101 Dothideomycetes genomes: a test case for predicting lifestyles and emergence of pathogens.</title>
        <authorList>
            <person name="Haridas S."/>
            <person name="Albert R."/>
            <person name="Binder M."/>
            <person name="Bloem J."/>
            <person name="Labutti K."/>
            <person name="Salamov A."/>
            <person name="Andreopoulos B."/>
            <person name="Baker S."/>
            <person name="Barry K."/>
            <person name="Bills G."/>
            <person name="Bluhm B."/>
            <person name="Cannon C."/>
            <person name="Castanera R."/>
            <person name="Culley D."/>
            <person name="Daum C."/>
            <person name="Ezra D."/>
            <person name="Gonzalez J."/>
            <person name="Henrissat B."/>
            <person name="Kuo A."/>
            <person name="Liang C."/>
            <person name="Lipzen A."/>
            <person name="Lutzoni F."/>
            <person name="Magnuson J."/>
            <person name="Mondo S."/>
            <person name="Nolan M."/>
            <person name="Ohm R."/>
            <person name="Pangilinan J."/>
            <person name="Park H.-J."/>
            <person name="Ramirez L."/>
            <person name="Alfaro M."/>
            <person name="Sun H."/>
            <person name="Tritt A."/>
            <person name="Yoshinaga Y."/>
            <person name="Zwiers L.-H."/>
            <person name="Turgeon B."/>
            <person name="Goodwin S."/>
            <person name="Spatafora J."/>
            <person name="Crous P."/>
            <person name="Grigoriev I."/>
        </authorList>
    </citation>
    <scope>NUCLEOTIDE SEQUENCE</scope>
    <source>
        <strain evidence="4">CBS 161.51</strain>
    </source>
</reference>
<evidence type="ECO:0000313" key="4">
    <source>
        <dbReference type="EMBL" id="KAF1942803.1"/>
    </source>
</evidence>
<dbReference type="PROSITE" id="PS51186">
    <property type="entry name" value="GNAT"/>
    <property type="match status" value="1"/>
</dbReference>
<dbReference type="InterPro" id="IPR000182">
    <property type="entry name" value="GNAT_dom"/>
</dbReference>
<proteinExistence type="predicted"/>
<dbReference type="InterPro" id="IPR016181">
    <property type="entry name" value="Acyl_CoA_acyltransferase"/>
</dbReference>
<dbReference type="Gene3D" id="3.40.630.30">
    <property type="match status" value="1"/>
</dbReference>
<evidence type="ECO:0000259" key="3">
    <source>
        <dbReference type="PROSITE" id="PS51186"/>
    </source>
</evidence>